<dbReference type="Pfam" id="PF13456">
    <property type="entry name" value="RVT_3"/>
    <property type="match status" value="1"/>
</dbReference>
<reference evidence="4" key="1">
    <citation type="submission" date="2017-03" db="EMBL/GenBank/DDBJ databases">
        <title>Phytopthora megakarya and P. palmivora, two closely related causual agents of cacao black pod achieved similar genome size and gene model numbers by different mechanisms.</title>
        <authorList>
            <person name="Ali S."/>
            <person name="Shao J."/>
            <person name="Larry D.J."/>
            <person name="Kronmiller B."/>
            <person name="Shen D."/>
            <person name="Strem M.D."/>
            <person name="Melnick R.L."/>
            <person name="Guiltinan M.J."/>
            <person name="Tyler B.M."/>
            <person name="Meinhardt L.W."/>
            <person name="Bailey B.A."/>
        </authorList>
    </citation>
    <scope>NUCLEOTIDE SEQUENCE [LARGE SCALE GENOMIC DNA]</scope>
    <source>
        <strain evidence="4">zdho120</strain>
    </source>
</reference>
<dbReference type="InterPro" id="IPR043502">
    <property type="entry name" value="DNA/RNA_pol_sf"/>
</dbReference>
<comment type="caution">
    <text evidence="3">The sequence shown here is derived from an EMBL/GenBank/DDBJ whole genome shotgun (WGS) entry which is preliminary data.</text>
</comment>
<dbReference type="SUPFAM" id="SSF53098">
    <property type="entry name" value="Ribonuclease H-like"/>
    <property type="match status" value="2"/>
</dbReference>
<dbReference type="InterPro" id="IPR036397">
    <property type="entry name" value="RNaseH_sf"/>
</dbReference>
<dbReference type="GO" id="GO:0003964">
    <property type="term" value="F:RNA-directed DNA polymerase activity"/>
    <property type="evidence" value="ECO:0007669"/>
    <property type="project" value="UniProtKB-KW"/>
</dbReference>
<dbReference type="PROSITE" id="PS50994">
    <property type="entry name" value="INTEGRASE"/>
    <property type="match status" value="1"/>
</dbReference>
<evidence type="ECO:0000313" key="3">
    <source>
        <dbReference type="EMBL" id="OWY95560.1"/>
    </source>
</evidence>
<dbReference type="Proteomes" id="UP000198211">
    <property type="component" value="Unassembled WGS sequence"/>
</dbReference>
<proteinExistence type="predicted"/>
<evidence type="ECO:0000313" key="4">
    <source>
        <dbReference type="Proteomes" id="UP000198211"/>
    </source>
</evidence>
<name>A0A225URG8_9STRA</name>
<dbReference type="InterPro" id="IPR041577">
    <property type="entry name" value="RT_RNaseH_2"/>
</dbReference>
<sequence>LLVHKAFITLKTKIATTPILRHIVEARTPAVIVYASDWAISASLTQEHDEIYHPVAFSSRTLKTNELNYNVTEKEVLALLRILDLYYKILIGPSEASFSVIVWSLPGWEVVKARSGYLESLTVNEAEYNDLLLGLDMLEDLDRKRLVICGDTNLVIRQVRGEIDCKTPGLTLLKWKALDRLTKWSDHELVHVKRDWNGSTDMPLCNDKVGSRSKEGPNTKTCFSSKLTRGIMQEDLVREMRVDRIRQAQEEEGWITGMNKYLGGSIADFTQAEARSYGKIAADYDVDEHDLLVSCPPTPRSGDDRDRLLRLVVPEMLDQFHWRGLYRVQRYVGKCVDCKTGKGKPVIRGESPGNLQAAYPFQIIAMDHIPSLPRSHNGNTDLWIWVDLFTGYVIAKTSSSRSAQTVSESYEECVFRRFGASKRIRHAREPGFMSDFFRAFNKILE</sequence>
<dbReference type="EMBL" id="NBNE01012778">
    <property type="protein sequence ID" value="OWY95560.1"/>
    <property type="molecule type" value="Genomic_DNA"/>
</dbReference>
<protein>
    <submittedName>
        <fullName evidence="3">Reverse transcriptase</fullName>
    </submittedName>
</protein>
<gene>
    <name evidence="3" type="ORF">PHMEG_00034405</name>
</gene>
<keyword evidence="4" id="KW-1185">Reference proteome</keyword>
<dbReference type="GO" id="GO:0004523">
    <property type="term" value="F:RNA-DNA hybrid ribonuclease activity"/>
    <property type="evidence" value="ECO:0007669"/>
    <property type="project" value="InterPro"/>
</dbReference>
<accession>A0A225URG8</accession>
<organism evidence="3 4">
    <name type="scientific">Phytophthora megakarya</name>
    <dbReference type="NCBI Taxonomy" id="4795"/>
    <lineage>
        <taxon>Eukaryota</taxon>
        <taxon>Sar</taxon>
        <taxon>Stramenopiles</taxon>
        <taxon>Oomycota</taxon>
        <taxon>Peronosporomycetes</taxon>
        <taxon>Peronosporales</taxon>
        <taxon>Peronosporaceae</taxon>
        <taxon>Phytophthora</taxon>
    </lineage>
</organism>
<dbReference type="InterPro" id="IPR001584">
    <property type="entry name" value="Integrase_cat-core"/>
</dbReference>
<dbReference type="OrthoDB" id="124264at2759"/>
<evidence type="ECO:0000259" key="2">
    <source>
        <dbReference type="PROSITE" id="PS50994"/>
    </source>
</evidence>
<dbReference type="InterPro" id="IPR002156">
    <property type="entry name" value="RNaseH_domain"/>
</dbReference>
<keyword evidence="3" id="KW-0808">Transferase</keyword>
<dbReference type="Gene3D" id="3.30.420.10">
    <property type="entry name" value="Ribonuclease H-like superfamily/Ribonuclease H"/>
    <property type="match status" value="2"/>
</dbReference>
<dbReference type="GO" id="GO:0015074">
    <property type="term" value="P:DNA integration"/>
    <property type="evidence" value="ECO:0007669"/>
    <property type="project" value="InterPro"/>
</dbReference>
<dbReference type="InterPro" id="IPR050951">
    <property type="entry name" value="Retrovirus_Pol_polyprotein"/>
</dbReference>
<dbReference type="InterPro" id="IPR012337">
    <property type="entry name" value="RNaseH-like_sf"/>
</dbReference>
<dbReference type="PANTHER" id="PTHR37984:SF5">
    <property type="entry name" value="PROTEIN NYNRIN-LIKE"/>
    <property type="match status" value="1"/>
</dbReference>
<feature type="domain" description="Integrase catalytic" evidence="2">
    <location>
        <begin position="356"/>
        <end position="445"/>
    </location>
</feature>
<keyword evidence="3" id="KW-0695">RNA-directed DNA polymerase</keyword>
<dbReference type="AlphaFoldDB" id="A0A225URG8"/>
<dbReference type="Pfam" id="PF17919">
    <property type="entry name" value="RT_RNaseH_2"/>
    <property type="match status" value="1"/>
</dbReference>
<keyword evidence="3" id="KW-0548">Nucleotidyltransferase</keyword>
<evidence type="ECO:0000256" key="1">
    <source>
        <dbReference type="ARBA" id="ARBA00023268"/>
    </source>
</evidence>
<dbReference type="SUPFAM" id="SSF56672">
    <property type="entry name" value="DNA/RNA polymerases"/>
    <property type="match status" value="1"/>
</dbReference>
<dbReference type="GO" id="GO:0003676">
    <property type="term" value="F:nucleic acid binding"/>
    <property type="evidence" value="ECO:0007669"/>
    <property type="project" value="InterPro"/>
</dbReference>
<keyword evidence="1" id="KW-0511">Multifunctional enzyme</keyword>
<dbReference type="PANTHER" id="PTHR37984">
    <property type="entry name" value="PROTEIN CBG26694"/>
    <property type="match status" value="1"/>
</dbReference>
<feature type="non-terminal residue" evidence="3">
    <location>
        <position position="1"/>
    </location>
</feature>